<dbReference type="SUPFAM" id="SSF56349">
    <property type="entry name" value="DNA breaking-rejoining enzymes"/>
    <property type="match status" value="1"/>
</dbReference>
<dbReference type="InterPro" id="IPR002104">
    <property type="entry name" value="Integrase_catalytic"/>
</dbReference>
<dbReference type="Gene3D" id="1.10.443.10">
    <property type="entry name" value="Intergrase catalytic core"/>
    <property type="match status" value="1"/>
</dbReference>
<comment type="caution">
    <text evidence="3">The sequence shown here is derived from an EMBL/GenBank/DDBJ whole genome shotgun (WGS) entry which is preliminary data.</text>
</comment>
<evidence type="ECO:0000259" key="2">
    <source>
        <dbReference type="PROSITE" id="PS51898"/>
    </source>
</evidence>
<organism evidence="3 4">
    <name type="scientific">Halorubrum californiense DSM 19288</name>
    <dbReference type="NCBI Taxonomy" id="1227465"/>
    <lineage>
        <taxon>Archaea</taxon>
        <taxon>Methanobacteriati</taxon>
        <taxon>Methanobacteriota</taxon>
        <taxon>Stenosarchaea group</taxon>
        <taxon>Halobacteria</taxon>
        <taxon>Halobacteriales</taxon>
        <taxon>Haloferacaceae</taxon>
        <taxon>Halorubrum</taxon>
    </lineage>
</organism>
<protein>
    <submittedName>
        <fullName evidence="3">Bacterio-opsin activator-like protein</fullName>
    </submittedName>
</protein>
<gene>
    <name evidence="3" type="ORF">C463_05785</name>
</gene>
<dbReference type="PROSITE" id="PS51898">
    <property type="entry name" value="TYR_RECOMBINASE"/>
    <property type="match status" value="1"/>
</dbReference>
<feature type="domain" description="Tyr recombinase" evidence="2">
    <location>
        <begin position="15"/>
        <end position="212"/>
    </location>
</feature>
<keyword evidence="1" id="KW-0233">DNA recombination</keyword>
<evidence type="ECO:0000256" key="1">
    <source>
        <dbReference type="ARBA" id="ARBA00023172"/>
    </source>
</evidence>
<dbReference type="EMBL" id="AOJK01000025">
    <property type="protein sequence ID" value="ELZ45917.1"/>
    <property type="molecule type" value="Genomic_DNA"/>
</dbReference>
<proteinExistence type="predicted"/>
<dbReference type="GO" id="GO:0006310">
    <property type="term" value="P:DNA recombination"/>
    <property type="evidence" value="ECO:0007669"/>
    <property type="project" value="UniProtKB-KW"/>
</dbReference>
<dbReference type="Proteomes" id="UP000011586">
    <property type="component" value="Unassembled WGS sequence"/>
</dbReference>
<evidence type="ECO:0000313" key="4">
    <source>
        <dbReference type="Proteomes" id="UP000011586"/>
    </source>
</evidence>
<dbReference type="InterPro" id="IPR013762">
    <property type="entry name" value="Integrase-like_cat_sf"/>
</dbReference>
<dbReference type="GO" id="GO:0003677">
    <property type="term" value="F:DNA binding"/>
    <property type="evidence" value="ECO:0007669"/>
    <property type="project" value="InterPro"/>
</dbReference>
<name>M0EGA5_9EURY</name>
<evidence type="ECO:0000313" key="3">
    <source>
        <dbReference type="EMBL" id="ELZ45917.1"/>
    </source>
</evidence>
<dbReference type="InterPro" id="IPR011010">
    <property type="entry name" value="DNA_brk_join_enz"/>
</dbReference>
<dbReference type="AlphaFoldDB" id="M0EGA5"/>
<sequence length="215" mass="24655">MKTHQIMRIDDSGARTKVWLDEEEADKIVRTLEKREWERGIAGMLMARVGLRSEETTTVTPDDVLRAKDGESWLLRVQGKNTKGGEKTTRKAWLPDDVEKALFNFARERGIEDDEPYLPYAPRTIQSWITNDHGTEKQGTGAADVLARDEDEDDEWEHVSSHDLRRHWAHLHLVEKGVPVRVMMSIGGWSSYSAIEPYLTEPSEKNILESMKAIQ</sequence>
<dbReference type="GO" id="GO:0015074">
    <property type="term" value="P:DNA integration"/>
    <property type="evidence" value="ECO:0007669"/>
    <property type="project" value="InterPro"/>
</dbReference>
<dbReference type="CDD" id="cd00397">
    <property type="entry name" value="DNA_BRE_C"/>
    <property type="match status" value="1"/>
</dbReference>
<keyword evidence="4" id="KW-1185">Reference proteome</keyword>
<accession>M0EGA5</accession>
<dbReference type="Pfam" id="PF00589">
    <property type="entry name" value="Phage_integrase"/>
    <property type="match status" value="1"/>
</dbReference>
<reference evidence="3 4" key="1">
    <citation type="journal article" date="2014" name="PLoS Genet.">
        <title>Phylogenetically driven sequencing of extremely halophilic archaea reveals strategies for static and dynamic osmo-response.</title>
        <authorList>
            <person name="Becker E.A."/>
            <person name="Seitzer P.M."/>
            <person name="Tritt A."/>
            <person name="Larsen D."/>
            <person name="Krusor M."/>
            <person name="Yao A.I."/>
            <person name="Wu D."/>
            <person name="Madern D."/>
            <person name="Eisen J.A."/>
            <person name="Darling A.E."/>
            <person name="Facciotti M.T."/>
        </authorList>
    </citation>
    <scope>NUCLEOTIDE SEQUENCE [LARGE SCALE GENOMIC DNA]</scope>
    <source>
        <strain evidence="3 4">DSM 19288</strain>
    </source>
</reference>